<dbReference type="EMBL" id="FN653047">
    <property type="protein sequence ID" value="CBY09677.1"/>
    <property type="molecule type" value="Genomic_DNA"/>
</dbReference>
<dbReference type="PANTHER" id="PTHR18914">
    <property type="entry name" value="ALPHA CATENIN"/>
    <property type="match status" value="1"/>
</dbReference>
<dbReference type="Gene3D" id="1.20.120.230">
    <property type="entry name" value="Alpha-catenin/vinculin-like"/>
    <property type="match status" value="1"/>
</dbReference>
<feature type="coiled-coil region" evidence="4">
    <location>
        <begin position="154"/>
        <end position="237"/>
    </location>
</feature>
<feature type="coiled-coil region" evidence="4">
    <location>
        <begin position="449"/>
        <end position="476"/>
    </location>
</feature>
<keyword evidence="6" id="KW-1185">Reference proteome</keyword>
<dbReference type="GO" id="GO:0005912">
    <property type="term" value="C:adherens junction"/>
    <property type="evidence" value="ECO:0007669"/>
    <property type="project" value="TreeGrafter"/>
</dbReference>
<dbReference type="InParanoid" id="E4XG79"/>
<evidence type="ECO:0000256" key="2">
    <source>
        <dbReference type="ARBA" id="ARBA00008376"/>
    </source>
</evidence>
<evidence type="ECO:0000256" key="3">
    <source>
        <dbReference type="ARBA" id="ARBA00022490"/>
    </source>
</evidence>
<evidence type="ECO:0000313" key="6">
    <source>
        <dbReference type="Proteomes" id="UP000001307"/>
    </source>
</evidence>
<reference evidence="5" key="1">
    <citation type="journal article" date="2010" name="Science">
        <title>Plasticity of animal genome architecture unmasked by rapid evolution of a pelagic tunicate.</title>
        <authorList>
            <person name="Denoeud F."/>
            <person name="Henriet S."/>
            <person name="Mungpakdee S."/>
            <person name="Aury J.M."/>
            <person name="Da Silva C."/>
            <person name="Brinkmann H."/>
            <person name="Mikhaleva J."/>
            <person name="Olsen L.C."/>
            <person name="Jubin C."/>
            <person name="Canestro C."/>
            <person name="Bouquet J.M."/>
            <person name="Danks G."/>
            <person name="Poulain J."/>
            <person name="Campsteijn C."/>
            <person name="Adamski M."/>
            <person name="Cross I."/>
            <person name="Yadetie F."/>
            <person name="Muffato M."/>
            <person name="Louis A."/>
            <person name="Butcher S."/>
            <person name="Tsagkogeorga G."/>
            <person name="Konrad A."/>
            <person name="Singh S."/>
            <person name="Jensen M.F."/>
            <person name="Cong E.H."/>
            <person name="Eikeseth-Otteraa H."/>
            <person name="Noel B."/>
            <person name="Anthouard V."/>
            <person name="Porcel B.M."/>
            <person name="Kachouri-Lafond R."/>
            <person name="Nishino A."/>
            <person name="Ugolini M."/>
            <person name="Chourrout P."/>
            <person name="Nishida H."/>
            <person name="Aasland R."/>
            <person name="Huzurbazar S."/>
            <person name="Westhof E."/>
            <person name="Delsuc F."/>
            <person name="Lehrach H."/>
            <person name="Reinhardt R."/>
            <person name="Weissenbach J."/>
            <person name="Roy S.W."/>
            <person name="Artiguenave F."/>
            <person name="Postlethwait J.H."/>
            <person name="Manak J.R."/>
            <person name="Thompson E.M."/>
            <person name="Jaillon O."/>
            <person name="Du Pasquier L."/>
            <person name="Boudinot P."/>
            <person name="Liberles D.A."/>
            <person name="Volff J.N."/>
            <person name="Philippe H."/>
            <person name="Lenhard B."/>
            <person name="Roest Crollius H."/>
            <person name="Wincker P."/>
            <person name="Chourrout D."/>
        </authorList>
    </citation>
    <scope>NUCLEOTIDE SEQUENCE [LARGE SCALE GENOMIC DNA]</scope>
</reference>
<protein>
    <submittedName>
        <fullName evidence="5">Uncharacterized protein</fullName>
    </submittedName>
</protein>
<dbReference type="OrthoDB" id="29742at2759"/>
<sequence>MIEMQNLPNKSDATWEELENFVLQKYLDANNCNSLSMRVKWNILVSFAQDFDEKLLSFVSNLSDKPSKVTFAAALVGVVLFSQNHEELVRFCRAAGSFQPLSNDCDTLEKTGEILTSIFDLSLSPHTLDENYYGGTSFTNTLKNEPERYYFEESELERIELEEMKEKMRVLTEKYENENRMNQKCAEDIEALRKDEKKIHGENEKFKKQVHQMERIINQLKENLVEKEQTNLGLLAENKSLVDLIVLEPDEDVFRLTEVNNEFSQKSSFRRSFAESTLTSPSTRPLAAELASLERGFSSRSGKNLPGFMSFNDLLQYNHNALIKAQKENDTHHNILTSRIAELEETLQEQTVQIDERTKAIIYKWRYYAVKIQMERLRRTSSRKSSTVTTPRDSDMSFRFNQSLQVSFIDDNYADQEDIEKSIYDYEDSGDELPAIREEIADRIDKTEIEEVNKNIVELREIQKEAREEFEKLDDTSGSTDVVSVAKSMQDTMSGMMWYIQGKGPCQSDEDFIIAAKKLCFSAVELRDNGVPLIDGCRDVRLKNQLKSASEELEPLRHQLRLLAKVYARQGIEEISSTSINSMLQNAKNLLQVVVDFVRAAHSCSISCEKDGDKEDNLARRKELLRKSFQTDFKIAY</sequence>
<dbReference type="SUPFAM" id="SSF47220">
    <property type="entry name" value="alpha-catenin/vinculin-like"/>
    <property type="match status" value="1"/>
</dbReference>
<name>E4XG79_OIKDI</name>
<organism evidence="5">
    <name type="scientific">Oikopleura dioica</name>
    <name type="common">Tunicate</name>
    <dbReference type="NCBI Taxonomy" id="34765"/>
    <lineage>
        <taxon>Eukaryota</taxon>
        <taxon>Metazoa</taxon>
        <taxon>Chordata</taxon>
        <taxon>Tunicata</taxon>
        <taxon>Appendicularia</taxon>
        <taxon>Copelata</taxon>
        <taxon>Oikopleuridae</taxon>
        <taxon>Oikopleura</taxon>
    </lineage>
</organism>
<comment type="similarity">
    <text evidence="2">Belongs to the vinculin/alpha-catenin family.</text>
</comment>
<evidence type="ECO:0000256" key="1">
    <source>
        <dbReference type="ARBA" id="ARBA00004496"/>
    </source>
</evidence>
<dbReference type="GO" id="GO:0051015">
    <property type="term" value="F:actin filament binding"/>
    <property type="evidence" value="ECO:0007669"/>
    <property type="project" value="InterPro"/>
</dbReference>
<proteinExistence type="inferred from homology"/>
<keyword evidence="3" id="KW-0963">Cytoplasm</keyword>
<dbReference type="GO" id="GO:0098609">
    <property type="term" value="P:cell-cell adhesion"/>
    <property type="evidence" value="ECO:0007669"/>
    <property type="project" value="TreeGrafter"/>
</dbReference>
<dbReference type="AlphaFoldDB" id="E4XG79"/>
<dbReference type="InterPro" id="IPR006077">
    <property type="entry name" value="Vinculin/catenin"/>
</dbReference>
<dbReference type="GO" id="GO:0005737">
    <property type="term" value="C:cytoplasm"/>
    <property type="evidence" value="ECO:0007669"/>
    <property type="project" value="UniProtKB-SubCell"/>
</dbReference>
<dbReference type="Pfam" id="PF01044">
    <property type="entry name" value="Vinculin"/>
    <property type="match status" value="1"/>
</dbReference>
<dbReference type="InterPro" id="IPR036723">
    <property type="entry name" value="Alpha-catenin/vinculin-like_sf"/>
</dbReference>
<keyword evidence="4" id="KW-0175">Coiled coil</keyword>
<feature type="coiled-coil region" evidence="4">
    <location>
        <begin position="333"/>
        <end position="360"/>
    </location>
</feature>
<dbReference type="PANTHER" id="PTHR18914:SF30">
    <property type="entry name" value="VINCULIN_ALPHA-CATENIN FAMILY MEMBER 1"/>
    <property type="match status" value="1"/>
</dbReference>
<dbReference type="Proteomes" id="UP000001307">
    <property type="component" value="Unassembled WGS sequence"/>
</dbReference>
<gene>
    <name evidence="5" type="ORF">GSOID_T00010487001</name>
</gene>
<evidence type="ECO:0000256" key="4">
    <source>
        <dbReference type="SAM" id="Coils"/>
    </source>
</evidence>
<comment type="subcellular location">
    <subcellularLocation>
        <location evidence="1">Cytoplasm</location>
    </subcellularLocation>
</comment>
<dbReference type="GO" id="GO:0008013">
    <property type="term" value="F:beta-catenin binding"/>
    <property type="evidence" value="ECO:0007669"/>
    <property type="project" value="TreeGrafter"/>
</dbReference>
<accession>E4XG79</accession>
<dbReference type="GO" id="GO:0016342">
    <property type="term" value="C:catenin complex"/>
    <property type="evidence" value="ECO:0007669"/>
    <property type="project" value="TreeGrafter"/>
</dbReference>
<evidence type="ECO:0000313" key="5">
    <source>
        <dbReference type="EMBL" id="CBY09677.1"/>
    </source>
</evidence>
<dbReference type="GO" id="GO:0016477">
    <property type="term" value="P:cell migration"/>
    <property type="evidence" value="ECO:0007669"/>
    <property type="project" value="TreeGrafter"/>
</dbReference>